<name>A0A7W1WRZ5_9BACL</name>
<comment type="caution">
    <text evidence="4">The sequence shown here is derived from an EMBL/GenBank/DDBJ whole genome shotgun (WGS) entry which is preliminary data.</text>
</comment>
<dbReference type="Gene3D" id="3.40.50.410">
    <property type="entry name" value="von Willebrand factor, type A domain"/>
    <property type="match status" value="1"/>
</dbReference>
<dbReference type="EMBL" id="JACEIQ010000010">
    <property type="protein sequence ID" value="MBA4494878.1"/>
    <property type="molecule type" value="Genomic_DNA"/>
</dbReference>
<gene>
    <name evidence="4" type="ORF">H1191_11220</name>
</gene>
<dbReference type="SUPFAM" id="SSF53300">
    <property type="entry name" value="vWA-like"/>
    <property type="match status" value="1"/>
</dbReference>
<dbReference type="SMART" id="SM00327">
    <property type="entry name" value="VWA"/>
    <property type="match status" value="1"/>
</dbReference>
<dbReference type="PROSITE" id="PS51257">
    <property type="entry name" value="PROKAR_LIPOPROTEIN"/>
    <property type="match status" value="1"/>
</dbReference>
<evidence type="ECO:0000256" key="2">
    <source>
        <dbReference type="SAM" id="SignalP"/>
    </source>
</evidence>
<dbReference type="RefSeq" id="WP_181752115.1">
    <property type="nucleotide sequence ID" value="NZ_JACEIQ010000010.1"/>
</dbReference>
<dbReference type="AlphaFoldDB" id="A0A7W1WRZ5"/>
<protein>
    <submittedName>
        <fullName evidence="4">VWA domain-containing protein</fullName>
    </submittedName>
</protein>
<evidence type="ECO:0000259" key="3">
    <source>
        <dbReference type="PROSITE" id="PS50234"/>
    </source>
</evidence>
<feature type="domain" description="VWFA" evidence="3">
    <location>
        <begin position="146"/>
        <end position="336"/>
    </location>
</feature>
<sequence length="444" mass="49477">MKSLKKLAVIATVALTFFATGCGLIGAFDKENQTPKAQPAKKEEKPKPGIPEDPLKPVKENLDYILHQPAGKFSGDKYDKQSVIAELSKTSLNAKEKDNFYNLVKLVGEDYSKYTDFFKNFNTSAPAPTPTPTLTVNGQVVSRKLNIEILLDASGSMNEKIGSQTKMDLAKQSIHSFLSQIPKDANVMLRVYGNKGSNSDADKAVSCRSSEVIYPLKSYDSASFASKMKKVQPSGWTPLARAIQQAQTDLASQKDAQNIVYIVSDGNETCDGDPVAAASALSQSEIRGIVNIIGFDVDDAGQKALKEVAEAGNGTYTTVESEQDLDGYFESQKDRLYNAWDTWYNHNWEQADKYYNEGWEALDQAYNEMWNKADKEYNRMWEVCDETPGCGAEVKSWLDDRSALIKEYADDVSTRLKEELNKNTTKAKNEYDDRATKEKQKILN</sequence>
<proteinExistence type="predicted"/>
<dbReference type="PROSITE" id="PS50234">
    <property type="entry name" value="VWFA"/>
    <property type="match status" value="1"/>
</dbReference>
<dbReference type="Proteomes" id="UP000535491">
    <property type="component" value="Unassembled WGS sequence"/>
</dbReference>
<dbReference type="InterPro" id="IPR036465">
    <property type="entry name" value="vWFA_dom_sf"/>
</dbReference>
<organism evidence="4 5">
    <name type="scientific">Paenactinomyces guangxiensis</name>
    <dbReference type="NCBI Taxonomy" id="1490290"/>
    <lineage>
        <taxon>Bacteria</taxon>
        <taxon>Bacillati</taxon>
        <taxon>Bacillota</taxon>
        <taxon>Bacilli</taxon>
        <taxon>Bacillales</taxon>
        <taxon>Thermoactinomycetaceae</taxon>
        <taxon>Paenactinomyces</taxon>
    </lineage>
</organism>
<feature type="signal peptide" evidence="2">
    <location>
        <begin position="1"/>
        <end position="21"/>
    </location>
</feature>
<keyword evidence="2" id="KW-0732">Signal</keyword>
<evidence type="ECO:0000313" key="5">
    <source>
        <dbReference type="Proteomes" id="UP000535491"/>
    </source>
</evidence>
<feature type="chain" id="PRO_5039191931" evidence="2">
    <location>
        <begin position="22"/>
        <end position="444"/>
    </location>
</feature>
<dbReference type="InterPro" id="IPR002035">
    <property type="entry name" value="VWF_A"/>
</dbReference>
<dbReference type="Pfam" id="PF13519">
    <property type="entry name" value="VWA_2"/>
    <property type="match status" value="1"/>
</dbReference>
<evidence type="ECO:0000256" key="1">
    <source>
        <dbReference type="SAM" id="MobiDB-lite"/>
    </source>
</evidence>
<accession>A0A7W1WRZ5</accession>
<evidence type="ECO:0000313" key="4">
    <source>
        <dbReference type="EMBL" id="MBA4494878.1"/>
    </source>
</evidence>
<reference evidence="4 5" key="1">
    <citation type="submission" date="2020-07" db="EMBL/GenBank/DDBJ databases">
        <authorList>
            <person name="Feng H."/>
        </authorList>
    </citation>
    <scope>NUCLEOTIDE SEQUENCE [LARGE SCALE GENOMIC DNA]</scope>
    <source>
        <strain evidence="5">s-10</strain>
    </source>
</reference>
<feature type="region of interest" description="Disordered" evidence="1">
    <location>
        <begin position="33"/>
        <end position="55"/>
    </location>
</feature>
<keyword evidence="5" id="KW-1185">Reference proteome</keyword>